<name>A0A135UR46_9PEZI</name>
<sequence>MELSKISTPFSLPNSYLPARGVIGVADDNLEAVLDDRGGSPREVLRTCGDRNGFADALWNDPSNKDLVEALMSNSFIWFAAQNPDDVVLPYYQEYGLLICSGMKQDFFYLIDYVGFQALRMNTIPDDDWETFQKEVTGLTDSVKEVNNWRDILINDLQLQPEALAKAERSEAELAYSNFLQRQAAIDGWFDLHVIMIPCIHAHGISSVPLRSFWNFIDMGSSFTQLSLMRIT</sequence>
<evidence type="ECO:0000313" key="2">
    <source>
        <dbReference type="EMBL" id="KXH62875.1"/>
    </source>
</evidence>
<dbReference type="AlphaFoldDB" id="A0A135UR46"/>
<dbReference type="Pfam" id="PF03070">
    <property type="entry name" value="TENA_THI-4"/>
    <property type="match status" value="1"/>
</dbReference>
<proteinExistence type="predicted"/>
<evidence type="ECO:0000259" key="1">
    <source>
        <dbReference type="Pfam" id="PF03070"/>
    </source>
</evidence>
<reference evidence="2 3" key="1">
    <citation type="submission" date="2014-02" db="EMBL/GenBank/DDBJ databases">
        <title>The genome sequence of Colletotrichum salicis CBS 607.94.</title>
        <authorList>
            <person name="Baroncelli R."/>
            <person name="Thon M.R."/>
        </authorList>
    </citation>
    <scope>NUCLEOTIDE SEQUENCE [LARGE SCALE GENOMIC DNA]</scope>
    <source>
        <strain evidence="2 3">CBS 607.94</strain>
    </source>
</reference>
<keyword evidence="3" id="KW-1185">Reference proteome</keyword>
<gene>
    <name evidence="2" type="ORF">CSAL01_10606</name>
</gene>
<dbReference type="GO" id="GO:0006772">
    <property type="term" value="P:thiamine metabolic process"/>
    <property type="evidence" value="ECO:0007669"/>
    <property type="project" value="UniProtKB-ARBA"/>
</dbReference>
<dbReference type="InterPro" id="IPR004305">
    <property type="entry name" value="Thiaminase-2/PQQC"/>
</dbReference>
<organism evidence="2 3">
    <name type="scientific">Colletotrichum salicis</name>
    <dbReference type="NCBI Taxonomy" id="1209931"/>
    <lineage>
        <taxon>Eukaryota</taxon>
        <taxon>Fungi</taxon>
        <taxon>Dikarya</taxon>
        <taxon>Ascomycota</taxon>
        <taxon>Pezizomycotina</taxon>
        <taxon>Sordariomycetes</taxon>
        <taxon>Hypocreomycetidae</taxon>
        <taxon>Glomerellales</taxon>
        <taxon>Glomerellaceae</taxon>
        <taxon>Colletotrichum</taxon>
        <taxon>Colletotrichum acutatum species complex</taxon>
    </lineage>
</organism>
<evidence type="ECO:0000313" key="3">
    <source>
        <dbReference type="Proteomes" id="UP000070121"/>
    </source>
</evidence>
<dbReference type="EMBL" id="JFFI01001140">
    <property type="protein sequence ID" value="KXH62875.1"/>
    <property type="molecule type" value="Genomic_DNA"/>
</dbReference>
<dbReference type="SUPFAM" id="SSF48613">
    <property type="entry name" value="Heme oxygenase-like"/>
    <property type="match status" value="1"/>
</dbReference>
<dbReference type="Proteomes" id="UP000070121">
    <property type="component" value="Unassembled WGS sequence"/>
</dbReference>
<dbReference type="InterPro" id="IPR016084">
    <property type="entry name" value="Haem_Oase-like_multi-hlx"/>
</dbReference>
<protein>
    <recommendedName>
        <fullName evidence="1">Thiaminase-2/PQQC domain-containing protein</fullName>
    </recommendedName>
</protein>
<comment type="caution">
    <text evidence="2">The sequence shown here is derived from an EMBL/GenBank/DDBJ whole genome shotgun (WGS) entry which is preliminary data.</text>
</comment>
<feature type="domain" description="Thiaminase-2/PQQC" evidence="1">
    <location>
        <begin position="104"/>
        <end position="203"/>
    </location>
</feature>
<accession>A0A135UR46</accession>
<dbReference type="OrthoDB" id="2851859at2759"/>
<dbReference type="Gene3D" id="1.20.910.10">
    <property type="entry name" value="Heme oxygenase-like"/>
    <property type="match status" value="1"/>
</dbReference>